<evidence type="ECO:0000313" key="2">
    <source>
        <dbReference type="EMBL" id="CAB9504640.1"/>
    </source>
</evidence>
<name>A0A9N8H9U5_9STRA</name>
<evidence type="ECO:0008006" key="4">
    <source>
        <dbReference type="Google" id="ProtNLM"/>
    </source>
</evidence>
<feature type="transmembrane region" description="Helical" evidence="1">
    <location>
        <begin position="66"/>
        <end position="87"/>
    </location>
</feature>
<gene>
    <name evidence="2" type="ORF">SEMRO_204_G085740.1</name>
</gene>
<keyword evidence="1" id="KW-0812">Transmembrane</keyword>
<keyword evidence="1" id="KW-0472">Membrane</keyword>
<dbReference type="AlphaFoldDB" id="A0A9N8H9U5"/>
<dbReference type="EMBL" id="CAICTM010000203">
    <property type="protein sequence ID" value="CAB9504640.1"/>
    <property type="molecule type" value="Genomic_DNA"/>
</dbReference>
<feature type="transmembrane region" description="Helical" evidence="1">
    <location>
        <begin position="93"/>
        <end position="121"/>
    </location>
</feature>
<evidence type="ECO:0000256" key="1">
    <source>
        <dbReference type="SAM" id="Phobius"/>
    </source>
</evidence>
<protein>
    <recommendedName>
        <fullName evidence="4">DUF1269 domain-containing protein</fullName>
    </recommendedName>
</protein>
<dbReference type="Proteomes" id="UP001153069">
    <property type="component" value="Unassembled WGS sequence"/>
</dbReference>
<comment type="caution">
    <text evidence="2">The sequence shown here is derived from an EMBL/GenBank/DDBJ whole genome shotgun (WGS) entry which is preliminary data.</text>
</comment>
<keyword evidence="1" id="KW-1133">Transmembrane helix</keyword>
<sequence>MYKRIPLQIAFVAFPNPDTAAFTAGDLALTLLERDISCSNILIITKNTNCQVEISEFGKNGPLKGLIAGSYGGTIVGASIGGIALSLLGPFGIAIGGGLGALAGATVGAVGGTIGGTAKALMARSVDKKRIQSFASCLEPESSALVAIFGEVVIKHSELHEKDFSVDLKGGIDEVASVAAETIRSSLKKKQVVGLGLAVEGEAALMTPATVSDKNIDIGAFMLTPHGAWLLEQD</sequence>
<accession>A0A9N8H9U5</accession>
<organism evidence="2 3">
    <name type="scientific">Seminavis robusta</name>
    <dbReference type="NCBI Taxonomy" id="568900"/>
    <lineage>
        <taxon>Eukaryota</taxon>
        <taxon>Sar</taxon>
        <taxon>Stramenopiles</taxon>
        <taxon>Ochrophyta</taxon>
        <taxon>Bacillariophyta</taxon>
        <taxon>Bacillariophyceae</taxon>
        <taxon>Bacillariophycidae</taxon>
        <taxon>Naviculales</taxon>
        <taxon>Naviculaceae</taxon>
        <taxon>Seminavis</taxon>
    </lineage>
</organism>
<reference evidence="2" key="1">
    <citation type="submission" date="2020-06" db="EMBL/GenBank/DDBJ databases">
        <authorList>
            <consortium name="Plant Systems Biology data submission"/>
        </authorList>
    </citation>
    <scope>NUCLEOTIDE SEQUENCE</scope>
    <source>
        <strain evidence="2">D6</strain>
    </source>
</reference>
<keyword evidence="3" id="KW-1185">Reference proteome</keyword>
<evidence type="ECO:0000313" key="3">
    <source>
        <dbReference type="Proteomes" id="UP001153069"/>
    </source>
</evidence>
<proteinExistence type="predicted"/>